<dbReference type="EMBL" id="CP021354">
    <property type="protein sequence ID" value="AWK73341.1"/>
    <property type="molecule type" value="Genomic_DNA"/>
</dbReference>
<dbReference type="OrthoDB" id="4697614at2"/>
<gene>
    <name evidence="3" type="ORF">CBI38_19005</name>
</gene>
<feature type="binding site" evidence="2">
    <location>
        <begin position="89"/>
        <end position="92"/>
    </location>
    <ligand>
        <name>substrate</name>
    </ligand>
</feature>
<reference evidence="3 4" key="1">
    <citation type="submission" date="2017-05" db="EMBL/GenBank/DDBJ databases">
        <title>Isolation of Rhodococcus sp. S2-17 biodegrading of BP-3.</title>
        <authorList>
            <person name="Lee Y."/>
            <person name="Kim K.H."/>
            <person name="Chun B.H."/>
            <person name="Jung H.S."/>
            <person name="Jeon C.O."/>
        </authorList>
    </citation>
    <scope>NUCLEOTIDE SEQUENCE [LARGE SCALE GENOMIC DNA]</scope>
    <source>
        <strain evidence="3 4">S2-17</strain>
    </source>
</reference>
<keyword evidence="4" id="KW-1185">Reference proteome</keyword>
<dbReference type="SMART" id="SM00855">
    <property type="entry name" value="PGAM"/>
    <property type="match status" value="1"/>
</dbReference>
<dbReference type="SUPFAM" id="SSF53254">
    <property type="entry name" value="Phosphoglycerate mutase-like"/>
    <property type="match status" value="1"/>
</dbReference>
<dbReference type="KEGG" id="roz:CBI38_19005"/>
<feature type="active site" description="Proton donor/acceptor" evidence="1">
    <location>
        <position position="89"/>
    </location>
</feature>
<dbReference type="RefSeq" id="WP_109331234.1">
    <property type="nucleotide sequence ID" value="NZ_CP021354.1"/>
</dbReference>
<name>A0A2S2BXH2_9NOCA</name>
<dbReference type="Gene3D" id="3.40.50.1240">
    <property type="entry name" value="Phosphoglycerate mutase-like"/>
    <property type="match status" value="1"/>
</dbReference>
<sequence>MPPSDSPSERRIVLLRHGETEWARSGKHTGRTDIPLTDVGERQARTLGTALDALGLRNPLVIVSPRRRAQDTAQLAGLKIHRTWDALVEWDYGAYEGLTTPDIRTKVPDWTVWTHPCPRGEQAEQIHARCDLVLSVAHSQLPDRDVILVGHGHFSRALIARWADLPVSEGRRFALSPGAYSILGFEHGAQQLVTHNVTIEEGSR</sequence>
<evidence type="ECO:0000313" key="4">
    <source>
        <dbReference type="Proteomes" id="UP000245711"/>
    </source>
</evidence>
<dbReference type="PANTHER" id="PTHR48100">
    <property type="entry name" value="BROAD-SPECIFICITY PHOSPHATASE YOR283W-RELATED"/>
    <property type="match status" value="1"/>
</dbReference>
<dbReference type="NCBIfam" id="NF009993">
    <property type="entry name" value="PRK13462.1"/>
    <property type="match status" value="1"/>
</dbReference>
<dbReference type="Proteomes" id="UP000245711">
    <property type="component" value="Chromosome"/>
</dbReference>
<organism evidence="3 4">
    <name type="scientific">Rhodococcus oxybenzonivorans</name>
    <dbReference type="NCBI Taxonomy" id="1990687"/>
    <lineage>
        <taxon>Bacteria</taxon>
        <taxon>Bacillati</taxon>
        <taxon>Actinomycetota</taxon>
        <taxon>Actinomycetes</taxon>
        <taxon>Mycobacteriales</taxon>
        <taxon>Nocardiaceae</taxon>
        <taxon>Rhodococcus</taxon>
    </lineage>
</organism>
<evidence type="ECO:0000256" key="2">
    <source>
        <dbReference type="PIRSR" id="PIRSR613078-2"/>
    </source>
</evidence>
<accession>A0A2S2BXH2</accession>
<feature type="binding site" evidence="2">
    <location>
        <position position="68"/>
    </location>
    <ligand>
        <name>substrate</name>
    </ligand>
</feature>
<evidence type="ECO:0000313" key="3">
    <source>
        <dbReference type="EMBL" id="AWK73341.1"/>
    </source>
</evidence>
<protein>
    <submittedName>
        <fullName evidence="3">Histidine phosphatase</fullName>
    </submittedName>
</protein>
<dbReference type="PANTHER" id="PTHR48100:SF15">
    <property type="entry name" value="SEDOHEPTULOSE 1,7-BISPHOSPHATASE"/>
    <property type="match status" value="1"/>
</dbReference>
<feature type="active site" description="Tele-phosphohistidine intermediate" evidence="1">
    <location>
        <position position="17"/>
    </location>
</feature>
<dbReference type="InterPro" id="IPR050275">
    <property type="entry name" value="PGM_Phosphatase"/>
</dbReference>
<dbReference type="AlphaFoldDB" id="A0A2S2BXH2"/>
<dbReference type="InterPro" id="IPR013078">
    <property type="entry name" value="His_Pase_superF_clade-1"/>
</dbReference>
<dbReference type="CDD" id="cd07067">
    <property type="entry name" value="HP_PGM_like"/>
    <property type="match status" value="1"/>
</dbReference>
<dbReference type="Pfam" id="PF00300">
    <property type="entry name" value="His_Phos_1"/>
    <property type="match status" value="1"/>
</dbReference>
<proteinExistence type="predicted"/>
<dbReference type="GO" id="GO:0101006">
    <property type="term" value="F:protein histidine phosphatase activity"/>
    <property type="evidence" value="ECO:0007669"/>
    <property type="project" value="TreeGrafter"/>
</dbReference>
<dbReference type="InterPro" id="IPR029033">
    <property type="entry name" value="His_PPase_superfam"/>
</dbReference>
<feature type="binding site" evidence="2">
    <location>
        <begin position="29"/>
        <end position="30"/>
    </location>
    <ligand>
        <name>substrate</name>
    </ligand>
</feature>
<evidence type="ECO:0000256" key="1">
    <source>
        <dbReference type="PIRSR" id="PIRSR613078-1"/>
    </source>
</evidence>
<dbReference type="GO" id="GO:0070297">
    <property type="term" value="P:regulation of phosphorelay signal transduction system"/>
    <property type="evidence" value="ECO:0007669"/>
    <property type="project" value="TreeGrafter"/>
</dbReference>